<dbReference type="InterPro" id="IPR011008">
    <property type="entry name" value="Dimeric_a/b-barrel"/>
</dbReference>
<dbReference type="GO" id="GO:0004497">
    <property type="term" value="F:monooxygenase activity"/>
    <property type="evidence" value="ECO:0007669"/>
    <property type="project" value="UniProtKB-KW"/>
</dbReference>
<dbReference type="InterPro" id="IPR007138">
    <property type="entry name" value="ABM_dom"/>
</dbReference>
<proteinExistence type="predicted"/>
<accession>A0A1W1Y1Y0</accession>
<dbReference type="Proteomes" id="UP000192761">
    <property type="component" value="Unassembled WGS sequence"/>
</dbReference>
<keyword evidence="2" id="KW-0560">Oxidoreductase</keyword>
<dbReference type="STRING" id="1121001.SAMN02745857_04109"/>
<dbReference type="Gene3D" id="3.30.70.100">
    <property type="match status" value="1"/>
</dbReference>
<name>A0A1W1Y1Y0_9NEIS</name>
<keyword evidence="2" id="KW-0503">Monooxygenase</keyword>
<dbReference type="PROSITE" id="PS51725">
    <property type="entry name" value="ABM"/>
    <property type="match status" value="1"/>
</dbReference>
<dbReference type="Pfam" id="PF03992">
    <property type="entry name" value="ABM"/>
    <property type="match status" value="1"/>
</dbReference>
<dbReference type="RefSeq" id="WP_084093021.1">
    <property type="nucleotide sequence ID" value="NZ_FWXD01000043.1"/>
</dbReference>
<evidence type="ECO:0000313" key="2">
    <source>
        <dbReference type="EMBL" id="SMC29768.1"/>
    </source>
</evidence>
<organism evidence="2 3">
    <name type="scientific">Andreprevotia lacus DSM 23236</name>
    <dbReference type="NCBI Taxonomy" id="1121001"/>
    <lineage>
        <taxon>Bacteria</taxon>
        <taxon>Pseudomonadati</taxon>
        <taxon>Pseudomonadota</taxon>
        <taxon>Betaproteobacteria</taxon>
        <taxon>Neisseriales</taxon>
        <taxon>Chitinibacteraceae</taxon>
        <taxon>Andreprevotia</taxon>
    </lineage>
</organism>
<gene>
    <name evidence="2" type="ORF">SAMN02745857_04109</name>
</gene>
<dbReference type="EMBL" id="FWXD01000043">
    <property type="protein sequence ID" value="SMC29768.1"/>
    <property type="molecule type" value="Genomic_DNA"/>
</dbReference>
<reference evidence="2 3" key="1">
    <citation type="submission" date="2017-04" db="EMBL/GenBank/DDBJ databases">
        <authorList>
            <person name="Afonso C.L."/>
            <person name="Miller P.J."/>
            <person name="Scott M.A."/>
            <person name="Spackman E."/>
            <person name="Goraichik I."/>
            <person name="Dimitrov K.M."/>
            <person name="Suarez D.L."/>
            <person name="Swayne D.E."/>
        </authorList>
    </citation>
    <scope>NUCLEOTIDE SEQUENCE [LARGE SCALE GENOMIC DNA]</scope>
    <source>
        <strain evidence="2 3">DSM 23236</strain>
    </source>
</reference>
<dbReference type="SUPFAM" id="SSF54909">
    <property type="entry name" value="Dimeric alpha+beta barrel"/>
    <property type="match status" value="1"/>
</dbReference>
<keyword evidence="3" id="KW-1185">Reference proteome</keyword>
<protein>
    <submittedName>
        <fullName evidence="2">Heme-degrading monooxygenase HmoA</fullName>
    </submittedName>
</protein>
<feature type="domain" description="ABM" evidence="1">
    <location>
        <begin position="3"/>
        <end position="92"/>
    </location>
</feature>
<evidence type="ECO:0000313" key="3">
    <source>
        <dbReference type="Proteomes" id="UP000192761"/>
    </source>
</evidence>
<sequence length="102" mass="11533">MAVLEIAHLDVIPAQTAAFEAAFAQAQAIIAGMPGYLGHELQQCVERPAHYALLVRWDSLEAHTVGFRASAQYQQWKALLHHFYHPFPTVEHYQPVNLQRAE</sequence>
<dbReference type="OrthoDB" id="9798157at2"/>
<dbReference type="AlphaFoldDB" id="A0A1W1Y1Y0"/>
<evidence type="ECO:0000259" key="1">
    <source>
        <dbReference type="PROSITE" id="PS51725"/>
    </source>
</evidence>